<organism evidence="2 3">
    <name type="scientific">Paraburkholderia largidicola</name>
    <dbReference type="NCBI Taxonomy" id="3014751"/>
    <lineage>
        <taxon>Bacteria</taxon>
        <taxon>Pseudomonadati</taxon>
        <taxon>Pseudomonadota</taxon>
        <taxon>Betaproteobacteria</taxon>
        <taxon>Burkholderiales</taxon>
        <taxon>Burkholderiaceae</taxon>
        <taxon>Paraburkholderia</taxon>
    </lineage>
</organism>
<reference evidence="2 3" key="1">
    <citation type="journal article" date="2020" name="Genes (Basel)">
        <title>Genomic Comparison of Insect Gut Symbionts from Divergent Burkholderia Subclades.</title>
        <authorList>
            <person name="Takeshita K."/>
            <person name="Kikuchi Y."/>
        </authorList>
    </citation>
    <scope>NUCLEOTIDE SEQUENCE [LARGE SCALE GENOMIC DNA]</scope>
    <source>
        <strain evidence="2 3">PGU16</strain>
        <plasmid evidence="2 3">PPGU16_p2</plasmid>
    </source>
</reference>
<dbReference type="Proteomes" id="UP000510888">
    <property type="component" value="Plasmid PPGU16_p2"/>
</dbReference>
<feature type="compositionally biased region" description="Polar residues" evidence="1">
    <location>
        <begin position="73"/>
        <end position="82"/>
    </location>
</feature>
<geneLocation type="plasmid" evidence="2 3">
    <name>PPGU16_p2</name>
</geneLocation>
<gene>
    <name evidence="2" type="ORF">PPGU16_82190</name>
</gene>
<proteinExistence type="predicted"/>
<name>A0A7I8C285_9BURK</name>
<keyword evidence="2" id="KW-0614">Plasmid</keyword>
<evidence type="ECO:0000256" key="1">
    <source>
        <dbReference type="SAM" id="MobiDB-lite"/>
    </source>
</evidence>
<sequence length="122" mass="13128">MNDKFDMKLVIDAVTTPLLYEKLSQAGSARVRAALLRSLAEAALRGAAVVATAQQADAGTIYPAARDNRLAASPTSRSQPETPTRIDEPEAPRINNIALVNESDERSAHDVDQLVDAFGSYF</sequence>
<keyword evidence="3" id="KW-1185">Reference proteome</keyword>
<evidence type="ECO:0000313" key="3">
    <source>
        <dbReference type="Proteomes" id="UP000510888"/>
    </source>
</evidence>
<protein>
    <submittedName>
        <fullName evidence="2">Uncharacterized protein</fullName>
    </submittedName>
</protein>
<dbReference type="EMBL" id="AP023177">
    <property type="protein sequence ID" value="BCF95152.1"/>
    <property type="molecule type" value="Genomic_DNA"/>
</dbReference>
<dbReference type="KEGG" id="plad:PPGU16_82190"/>
<evidence type="ECO:0000313" key="2">
    <source>
        <dbReference type="EMBL" id="BCF95152.1"/>
    </source>
</evidence>
<dbReference type="RefSeq" id="WP_180727341.1">
    <property type="nucleotide sequence ID" value="NZ_AP023177.1"/>
</dbReference>
<feature type="region of interest" description="Disordered" evidence="1">
    <location>
        <begin position="63"/>
        <end position="94"/>
    </location>
</feature>
<accession>A0A7I8C285</accession>
<dbReference type="AlphaFoldDB" id="A0A7I8C285"/>